<organism evidence="3 4">
    <name type="scientific">Austropuccinia psidii MF-1</name>
    <dbReference type="NCBI Taxonomy" id="1389203"/>
    <lineage>
        <taxon>Eukaryota</taxon>
        <taxon>Fungi</taxon>
        <taxon>Dikarya</taxon>
        <taxon>Basidiomycota</taxon>
        <taxon>Pucciniomycotina</taxon>
        <taxon>Pucciniomycetes</taxon>
        <taxon>Pucciniales</taxon>
        <taxon>Sphaerophragmiaceae</taxon>
        <taxon>Austropuccinia</taxon>
    </lineage>
</organism>
<protein>
    <recommendedName>
        <fullName evidence="2">Integrase zinc-binding domain-containing protein</fullName>
    </recommendedName>
</protein>
<dbReference type="Gene3D" id="1.10.340.70">
    <property type="match status" value="1"/>
</dbReference>
<comment type="caution">
    <text evidence="3">The sequence shown here is derived from an EMBL/GenBank/DDBJ whole genome shotgun (WGS) entry which is preliminary data.</text>
</comment>
<name>A0A9Q3FE50_9BASI</name>
<evidence type="ECO:0000256" key="1">
    <source>
        <dbReference type="SAM" id="MobiDB-lite"/>
    </source>
</evidence>
<gene>
    <name evidence="3" type="ORF">O181_076332</name>
</gene>
<feature type="compositionally biased region" description="Basic and acidic residues" evidence="1">
    <location>
        <begin position="105"/>
        <end position="114"/>
    </location>
</feature>
<proteinExistence type="predicted"/>
<dbReference type="OrthoDB" id="5592268at2759"/>
<feature type="domain" description="Integrase zinc-binding" evidence="2">
    <location>
        <begin position="15"/>
        <end position="73"/>
    </location>
</feature>
<evidence type="ECO:0000313" key="3">
    <source>
        <dbReference type="EMBL" id="MBW0536617.1"/>
    </source>
</evidence>
<sequence length="114" mass="13541">MIYLRKKLTSALTVVDRDHISLVLQECHNCPYMGYMSEYRTKERGASTSWWPKWEQELSEYLNTCESYQKAKRKDETKYVLLQHIEEPKHLWKPSKRTGLQDLSQEAKKASMLA</sequence>
<dbReference type="Proteomes" id="UP000765509">
    <property type="component" value="Unassembled WGS sequence"/>
</dbReference>
<keyword evidence="4" id="KW-1185">Reference proteome</keyword>
<dbReference type="AlphaFoldDB" id="A0A9Q3FE50"/>
<dbReference type="EMBL" id="AVOT02041320">
    <property type="protein sequence ID" value="MBW0536617.1"/>
    <property type="molecule type" value="Genomic_DNA"/>
</dbReference>
<feature type="region of interest" description="Disordered" evidence="1">
    <location>
        <begin position="93"/>
        <end position="114"/>
    </location>
</feature>
<dbReference type="Pfam" id="PF17921">
    <property type="entry name" value="Integrase_H2C2"/>
    <property type="match status" value="1"/>
</dbReference>
<reference evidence="3" key="1">
    <citation type="submission" date="2021-03" db="EMBL/GenBank/DDBJ databases">
        <title>Draft genome sequence of rust myrtle Austropuccinia psidii MF-1, a brazilian biotype.</title>
        <authorList>
            <person name="Quecine M.C."/>
            <person name="Pachon D.M.R."/>
            <person name="Bonatelli M.L."/>
            <person name="Correr F.H."/>
            <person name="Franceschini L.M."/>
            <person name="Leite T.F."/>
            <person name="Margarido G.R.A."/>
            <person name="Almeida C.A."/>
            <person name="Ferrarezi J.A."/>
            <person name="Labate C.A."/>
        </authorList>
    </citation>
    <scope>NUCLEOTIDE SEQUENCE</scope>
    <source>
        <strain evidence="3">MF-1</strain>
    </source>
</reference>
<dbReference type="InterPro" id="IPR041588">
    <property type="entry name" value="Integrase_H2C2"/>
</dbReference>
<evidence type="ECO:0000259" key="2">
    <source>
        <dbReference type="Pfam" id="PF17921"/>
    </source>
</evidence>
<evidence type="ECO:0000313" key="4">
    <source>
        <dbReference type="Proteomes" id="UP000765509"/>
    </source>
</evidence>
<accession>A0A9Q3FE50</accession>